<feature type="non-terminal residue" evidence="1">
    <location>
        <position position="1"/>
    </location>
</feature>
<gene>
    <name evidence="1" type="ORF">Tci_873348</name>
</gene>
<comment type="caution">
    <text evidence="1">The sequence shown here is derived from an EMBL/GenBank/DDBJ whole genome shotgun (WGS) entry which is preliminary data.</text>
</comment>
<sequence length="158" mass="17900">FSTGSPSVSVNTKPLKANEEPVIQPIEATADSGESLMPKLFVVHHGNVAARIKDRKCLPVVLELKDATACHLKISAITLPAWKNHLDNHMDVELLDIHDRCYARQAVVDNVVNKRSRELLQVVKKLRGEFDVMRNKERAREEECERLQVKCEATMTEF</sequence>
<organism evidence="1">
    <name type="scientific">Tanacetum cinerariifolium</name>
    <name type="common">Dalmatian daisy</name>
    <name type="synonym">Chrysanthemum cinerariifolium</name>
    <dbReference type="NCBI Taxonomy" id="118510"/>
    <lineage>
        <taxon>Eukaryota</taxon>
        <taxon>Viridiplantae</taxon>
        <taxon>Streptophyta</taxon>
        <taxon>Embryophyta</taxon>
        <taxon>Tracheophyta</taxon>
        <taxon>Spermatophyta</taxon>
        <taxon>Magnoliopsida</taxon>
        <taxon>eudicotyledons</taxon>
        <taxon>Gunneridae</taxon>
        <taxon>Pentapetalae</taxon>
        <taxon>asterids</taxon>
        <taxon>campanulids</taxon>
        <taxon>Asterales</taxon>
        <taxon>Asteraceae</taxon>
        <taxon>Asteroideae</taxon>
        <taxon>Anthemideae</taxon>
        <taxon>Anthemidinae</taxon>
        <taxon>Tanacetum</taxon>
    </lineage>
</organism>
<accession>A0A699SWJ4</accession>
<dbReference type="EMBL" id="BKCJ011190970">
    <property type="protein sequence ID" value="GFD01379.1"/>
    <property type="molecule type" value="Genomic_DNA"/>
</dbReference>
<name>A0A699SWJ4_TANCI</name>
<proteinExistence type="predicted"/>
<dbReference type="AlphaFoldDB" id="A0A699SWJ4"/>
<evidence type="ECO:0000313" key="1">
    <source>
        <dbReference type="EMBL" id="GFD01379.1"/>
    </source>
</evidence>
<protein>
    <submittedName>
        <fullName evidence="1">Uncharacterized protein</fullName>
    </submittedName>
</protein>
<reference evidence="1" key="1">
    <citation type="journal article" date="2019" name="Sci. Rep.">
        <title>Draft genome of Tanacetum cinerariifolium, the natural source of mosquito coil.</title>
        <authorList>
            <person name="Yamashiro T."/>
            <person name="Shiraishi A."/>
            <person name="Satake H."/>
            <person name="Nakayama K."/>
        </authorList>
    </citation>
    <scope>NUCLEOTIDE SEQUENCE</scope>
</reference>